<feature type="compositionally biased region" description="Basic and acidic residues" evidence="1">
    <location>
        <begin position="85"/>
        <end position="98"/>
    </location>
</feature>
<name>A0A9P8XUG7_9PEZI</name>
<reference evidence="2" key="1">
    <citation type="journal article" date="2021" name="Nat. Commun.">
        <title>Genetic determinants of endophytism in the Arabidopsis root mycobiome.</title>
        <authorList>
            <person name="Mesny F."/>
            <person name="Miyauchi S."/>
            <person name="Thiergart T."/>
            <person name="Pickel B."/>
            <person name="Atanasova L."/>
            <person name="Karlsson M."/>
            <person name="Huettel B."/>
            <person name="Barry K.W."/>
            <person name="Haridas S."/>
            <person name="Chen C."/>
            <person name="Bauer D."/>
            <person name="Andreopoulos W."/>
            <person name="Pangilinan J."/>
            <person name="LaButti K."/>
            <person name="Riley R."/>
            <person name="Lipzen A."/>
            <person name="Clum A."/>
            <person name="Drula E."/>
            <person name="Henrissat B."/>
            <person name="Kohler A."/>
            <person name="Grigoriev I.V."/>
            <person name="Martin F.M."/>
            <person name="Hacquard S."/>
        </authorList>
    </citation>
    <scope>NUCLEOTIDE SEQUENCE</scope>
    <source>
        <strain evidence="2">MPI-CAGE-CH-0230</strain>
    </source>
</reference>
<dbReference type="AlphaFoldDB" id="A0A9P8XUG7"/>
<sequence>MASSDLSGQAQHSAAATRSLTAAGQNTATKQEQPAPDLMVYFPRKGWIETVDFLFMDPEEEGSQHEPPTDPREVSRSWKATGKPCTEELRRATRRDPPPAGKEDLFFVFRGAVNKGTWRFQLGEGHGKIEQGGRLLQVFPREKVSKEFPDDEYNDSAYFKLRAILLDLKNPESKTWEEELRDVAVPGSRTRLLPGDPSREIQIGFKPAHQGPM</sequence>
<dbReference type="RefSeq" id="XP_046006398.1">
    <property type="nucleotide sequence ID" value="XM_046161243.1"/>
</dbReference>
<accession>A0A9P8XUG7</accession>
<protein>
    <submittedName>
        <fullName evidence="2">Uncharacterized protein</fullName>
    </submittedName>
</protein>
<dbReference type="Proteomes" id="UP000756346">
    <property type="component" value="Unassembled WGS sequence"/>
</dbReference>
<feature type="region of interest" description="Disordered" evidence="1">
    <location>
        <begin position="56"/>
        <end position="98"/>
    </location>
</feature>
<keyword evidence="3" id="KW-1185">Reference proteome</keyword>
<feature type="region of interest" description="Disordered" evidence="1">
    <location>
        <begin position="1"/>
        <end position="38"/>
    </location>
</feature>
<organism evidence="2 3">
    <name type="scientific">Microdochium trichocladiopsis</name>
    <dbReference type="NCBI Taxonomy" id="1682393"/>
    <lineage>
        <taxon>Eukaryota</taxon>
        <taxon>Fungi</taxon>
        <taxon>Dikarya</taxon>
        <taxon>Ascomycota</taxon>
        <taxon>Pezizomycotina</taxon>
        <taxon>Sordariomycetes</taxon>
        <taxon>Xylariomycetidae</taxon>
        <taxon>Xylariales</taxon>
        <taxon>Microdochiaceae</taxon>
        <taxon>Microdochium</taxon>
    </lineage>
</organism>
<feature type="region of interest" description="Disordered" evidence="1">
    <location>
        <begin position="188"/>
        <end position="213"/>
    </location>
</feature>
<evidence type="ECO:0000256" key="1">
    <source>
        <dbReference type="SAM" id="MobiDB-lite"/>
    </source>
</evidence>
<evidence type="ECO:0000313" key="2">
    <source>
        <dbReference type="EMBL" id="KAH7018131.1"/>
    </source>
</evidence>
<dbReference type="GeneID" id="70190789"/>
<proteinExistence type="predicted"/>
<feature type="compositionally biased region" description="Polar residues" evidence="1">
    <location>
        <begin position="1"/>
        <end position="32"/>
    </location>
</feature>
<comment type="caution">
    <text evidence="2">The sequence shown here is derived from an EMBL/GenBank/DDBJ whole genome shotgun (WGS) entry which is preliminary data.</text>
</comment>
<evidence type="ECO:0000313" key="3">
    <source>
        <dbReference type="Proteomes" id="UP000756346"/>
    </source>
</evidence>
<gene>
    <name evidence="2" type="ORF">B0I36DRAFT_388396</name>
</gene>
<dbReference type="EMBL" id="JAGTJQ010000011">
    <property type="protein sequence ID" value="KAH7018131.1"/>
    <property type="molecule type" value="Genomic_DNA"/>
</dbReference>
<feature type="compositionally biased region" description="Basic and acidic residues" evidence="1">
    <location>
        <begin position="62"/>
        <end position="76"/>
    </location>
</feature>